<proteinExistence type="predicted"/>
<dbReference type="Proteomes" id="UP000254554">
    <property type="component" value="Unassembled WGS sequence"/>
</dbReference>
<dbReference type="AlphaFoldDB" id="A0A377GBJ7"/>
<dbReference type="RefSeq" id="WP_010654293.1">
    <property type="nucleotide sequence ID" value="NZ_UGGT01000001.1"/>
</dbReference>
<dbReference type="OrthoDB" id="5652850at2"/>
<evidence type="ECO:0000313" key="2">
    <source>
        <dbReference type="Proteomes" id="UP000254554"/>
    </source>
</evidence>
<dbReference type="STRING" id="1094715.GCA_000236165_02112"/>
<dbReference type="EMBL" id="UGGT01000001">
    <property type="protein sequence ID" value="STO22183.1"/>
    <property type="molecule type" value="Genomic_DNA"/>
</dbReference>
<accession>A0A377GBJ7</accession>
<protein>
    <submittedName>
        <fullName evidence="1">Uncharacterized protein</fullName>
    </submittedName>
</protein>
<organism evidence="1 2">
    <name type="scientific">Fluoribacter dumoffii</name>
    <dbReference type="NCBI Taxonomy" id="463"/>
    <lineage>
        <taxon>Bacteria</taxon>
        <taxon>Pseudomonadati</taxon>
        <taxon>Pseudomonadota</taxon>
        <taxon>Gammaproteobacteria</taxon>
        <taxon>Legionellales</taxon>
        <taxon>Legionellaceae</taxon>
        <taxon>Fluoribacter</taxon>
    </lineage>
</organism>
<sequence>MQTKFYKPQPIPKTSKEAFALLSDPHNNDVENMGRIIFNFKQLVSKDESVLTSHALSNSRINDNQKFIDDLDSRFARLQKAIIEKRLYPTLFGDVCKIKEDLQVISAYYQSQLKKGQPIVQTYLRQAQHKSSPLTALASDVSHGKHPIHDKKDTDLLTKYIVNYCANHNMQGAIKQISEIVQKPYLFDHSDDPKFSYLQ</sequence>
<dbReference type="GeneID" id="93293038"/>
<reference evidence="1 2" key="1">
    <citation type="submission" date="2018-06" db="EMBL/GenBank/DDBJ databases">
        <authorList>
            <consortium name="Pathogen Informatics"/>
            <person name="Doyle S."/>
        </authorList>
    </citation>
    <scope>NUCLEOTIDE SEQUENCE [LARGE SCALE GENOMIC DNA]</scope>
    <source>
        <strain evidence="1 2">NCTC11370</strain>
    </source>
</reference>
<name>A0A377GBJ7_9GAMM</name>
<gene>
    <name evidence="1" type="ORF">NCTC11370_02268</name>
</gene>
<evidence type="ECO:0000313" key="1">
    <source>
        <dbReference type="EMBL" id="STO22183.1"/>
    </source>
</evidence>
<keyword evidence="2" id="KW-1185">Reference proteome</keyword>